<dbReference type="OrthoDB" id="5876619at2759"/>
<feature type="compositionally biased region" description="Polar residues" evidence="1">
    <location>
        <begin position="814"/>
        <end position="823"/>
    </location>
</feature>
<feature type="region of interest" description="Disordered" evidence="1">
    <location>
        <begin position="2674"/>
        <end position="3253"/>
    </location>
</feature>
<feature type="compositionally biased region" description="Basic and acidic residues" evidence="1">
    <location>
        <begin position="1059"/>
        <end position="1074"/>
    </location>
</feature>
<feature type="compositionally biased region" description="Basic and acidic residues" evidence="1">
    <location>
        <begin position="3442"/>
        <end position="3452"/>
    </location>
</feature>
<feature type="compositionally biased region" description="Polar residues" evidence="1">
    <location>
        <begin position="3322"/>
        <end position="3331"/>
    </location>
</feature>
<feature type="compositionally biased region" description="Polar residues" evidence="1">
    <location>
        <begin position="1162"/>
        <end position="1185"/>
    </location>
</feature>
<feature type="compositionally biased region" description="Acidic residues" evidence="1">
    <location>
        <begin position="2680"/>
        <end position="2690"/>
    </location>
</feature>
<feature type="compositionally biased region" description="Basic and acidic residues" evidence="1">
    <location>
        <begin position="2058"/>
        <end position="2073"/>
    </location>
</feature>
<feature type="compositionally biased region" description="Basic and acidic residues" evidence="1">
    <location>
        <begin position="1274"/>
        <end position="1292"/>
    </location>
</feature>
<sequence>MSEALISGVLADGTPIISGSTGVEGHETLLTSTPAIHHVSSFNQFQAESWDGEHAEHEHEDPEGAARRFSIYLEQEAGSAHHNNDDEEATPIASSAQFEPRARSASLAAALLELDPRGVPLVQFFKLATHQPLLEIDEDDEEVEPGEAEHILARLLFTLKMVDADKHSSAVQRLRELEEELRQAGAVTPADPAVSDAVARALAVAGAGRDVQIRVNQSKHTTTTKTVYETETPGMASMDSDQIRALQQQILADISSQEHSDSGTTQKKETAEEGFTNEDGSVVVSKKMTRVVTTTRTTLPGESTDIVSGHEQSAPDSPVESLGSVKDRIAKFEAESASSSHLSTVGIVVTPHTPIPSDREEDEEDQHVESDDQTSKHAELKDTREFDQDEELAGELQPSEEHVAKAEIKDIKSYSPTSSEGAMSPSEHIHQVAETFEKHESELEHSIEPVYSGHDSIDEQTSPIVSEKPITQEYAESVTSELSSRLAESPVPSEKSVQPTVESFTTSSTTVVSESPIAAQRSTVILEQEHPVAAQRSESPAFETTTSTTVTREYYTEPESPVQPETSTEVPVPSHRSSIAESSPQIQQDPEESDDDNKFGDKLLGFAKKAGMVAGGVIAAPVALAAIGAKTAYDKLKRDSEDEEDQGETSSQFESTKRPSIQAEDPSFTTIGSDSPAPSERSVIKPSDSIESPVQGEESDIAAQSSGSPVPSESEHPHIIETVTTTTITREYESEPQSEITEGRFEQSESPVPSEKSSVQQSAGSPIPSEKSRPESPSHDDQSQIVETTTTTVVREYFDEPETTAQRESPVPSEKSSVDQSVGSPVPSESEHPHVIETTTTTTVTREIFDEPQQDSDSQSPVPSEKSSIQQRAESPVQSESEHPHVIETITTTTVTREYEDEPEHRFERSASPVPSEKSQSSVAARVESPVPSERSSVQQSAGSPIPSEKSRPESPIHEEEPHIVETTTTTTVVREYFEEPEQISDRQSPVPSEKSSIQQSAGFPVPSESEHPQVIETTTTTTVTREIFDEPEQAERDSPVPSEKSSIQQSAGSPIPSEKSRADSPSHEYEPHIVETTTTTTITREFFDEPESPVAEHQFERSASPVLSEKSHSSVAAHPESPIPSEKSRAESPIHDDQSHIVETTTTTTVVREYLDEPEQISESQSPVPSEKSSIQQSTGSPVPSESEHPHVTETTTTTTVTREYFDEPQSLTSAQQESTAPVGVEKLETTETSISQQQDYDNQSEPIISGVLADGTPIISGSTGGSLENLADEPRNIQEPLSQHREEFSQHQEYPAGEYHSEQPEEEESKFGDKLLGFAKKAGMVAGGVIAAPVALAAIGAKTAYGKLKRDSDDEEDQGEPSTQEATDPLLQSVYEKHDSPVQEEQKFISESPVPSEKSSIQQSAESPILSERSSIQHLPESPVPSESEHSQFVKTTTTTTITREHFDEEPIKADSPVEFEKSVIESSEYEEEPTRVIETTTTTTTTREYFDEHESPVPSESEHPHVIETITTTVTREYEVEPEHRFERSASPVPSEKSQSAVAARVESPVPSERSSVQQSAGSPIPSEKSRPESPIHDDQSHIIETTTTTTVVREYFEEPEQISERQSPVPSEKSGIQQSAESPIQSEKSRPESPSHDESHIVETTTTTTVVREYFEEPEQISERQSPVPSEKSGIQQSAESPIQSEKSRPESPSHDESHIVETTTTTTVVREYFEEPEQISERQSPVPSEKSGIQQSAESPIQSEKSRPESPSHDESHIVETTTTTTVVREYFEEPEQISERQSPVPSEKSSVHQSVGSPVPSESEHPHVTETTTTTTVTREFFDEPEQASDRQSPVPSERYSVQQSAGSPVPSEKSRAESPIHDDEPHIVETTTTTTVTREFFDEPESPVAEQRFERSVSPVLSEKSHSSVAAHPESPVPSEKSSIQQSLESPVPSEAEQAHVIETTTTTTREYFDEPEAERESPVPSDKSEAPVEDVVRTTTITQRFYEGEDEPVPVYRTFTVTQGQESDSEGEESGIKATTTTTVTRQLEDHGDDTSHIVELTETTTVYESVRDSRPSGEYRHESPTRSTLLGNLSGEEEDDEPSESSKLLGQTDPMSDREFAQVIKHSTSTDEPTVDPPAYESETTQEEPEGSKFGDKLLGFAKKAGMVAGGVIAAPVALAAIGAKTAYDKLKRDSEDEEEQGEPEASDPLLQSVYEKHDSPVQEEQKFISESPVPSEKSSVQQSAGSPDLSERSSIQHLPESPIQEQEERKFTSESPAPSEKSSVQQFSESPIPSERSSVQHLPESPIPSENVEILSQFDEEHPPHIIETTTTTTVTREFYEDSEENIDEPLAEQQPYDIETSTTTTVKTEVEEDEPDMETKTTIVKREFEDFEEETPEHVVETITTTTITRELDPSHDFPDSTQVEEEDPTTITTVHREIFDENEESSDNEEPEHVTVTTTSVVSESEDKKEPVEFNLQSTGKSQDVSEYQFEQDEEESQTYSELPENPEDIKSSLDTTELTQDQDYPTSDIKEQHREKSVPSSLQQSSEKLWEPESPVRSEFVASDDVPQSAENIHQEFQHQPETEKTETTTTTTHAHFDDQESPRSPRSSLISSERDQFADVSQHQEYPAGEYHSEYPEEPEESKFGDKLLGFAKKAGMVAGGVIAAPVALAAIGAKTAYDKLKRDSDDEEEQGEPEASDPLLQSVYEKHDSPVQEEQKFISESPVPSEKSSIHQSAGSPILSERSSIQHLPESPVPSESEHPQILETTTTTTITRKHFDEEPIKADSPVEFEKSVIESSSYEEKYDREPSAEDQQLERSASPVPSEKSQSSISARVESPVPSEKSSIQQSAGSPIPSEKSRAESPSHEDKHIIETTTTTTVVREYFDEPEAFAERQSPVPAEKSSVHQSAGSPVPSESEHPHVTETTTTTTVTREIFDEPESPVAEHQFERSASPVLSEKSHSSVAAHPESPIPSEKSRPESPIHEEEPHIIETTTTTTVVREYFEEPEQISDPQSPVPSEKSSIQQSAGSPVPSESEHPQVIETTTTTTVTREYFDEPETTAQRESPVPSEKSNIRESDRSPIPSDDFRSESAHIIESEAPEQFEEEPKYDELTEQQPTEFQRYEDDYSREAQSSPVPSHTETSEDFQHDVLREIPTIEEHLHQHQISSDDQDQSEPIISGVLADGTPIISGSTGGSRENLSKQFEDVHPTESTDFTQHQLSSPEAEKPQDFSSEIHEESERPVGFTQHQEYPEEPEESKFGDKLLGFAKKAGMVAGGVIAAPVALAAIGAKTAYDKLKRDSDDEEDQGESSRFSQHEIESIHEQPSHFDQYQTEIQAEQVPLSPPREQAPILPAEFKRPSPTTSESFLPEKVAHSSEESSEDEIETTAEPSSQYEAEPESPVAEQRSASPVPSEKSQSSISARVESPVPSEKSSIQQSAGSPIPSEKSTEVHEEEPHIVQTTTTTTVVREYFDEPEAFAQRQSPVPSEKSSVDQSAGSPVPSESEHPHVVETTTTTTVTREIFDEQASDRQSPVPSEKSSIQQSAGSPIPSEKSGHDDESHIIETTTTTSVVREYFDESEPLTTDQRESPVPSEKQSADSPIPSESEPYLTETTTTTTVTREAAENSADDEPVPDFIETTTTTVRREVEEQDDDSAHVIETTTTTTFSHQEGSDDFPVTTSTVVREYDEEPEPTEKSTLLRSDEEEEPTESSKLSSSHEEKSEADAPYVIESSEFISQSPIQQRDSISEESHHIPREEDDYEKTSEHDSISEEHPHVIESSEFRQEPSQVPHFERESEEHIIESEEYQSEDVRREEQHQLSSPEAEKPQDFSSEIHEESERPVGFTQHQEYPEEPEESKFGDKLLGFAKKAGMVAGGVIAAPVALAAIGAKTAYDKLKRDSDDEEDQGEPSQYLQDQPSEKFETRIQDSPTSQEYEIIEEPHIIESEDYSHPEHDEERVSSPVLSVDEQPENFAEQPTDIEESHIIESREYDSPHDEEQVSSPTHSEEQNPAERTANQLVSHVFDPLDQHIREYSREHSPQHKKSVEELTSEAFENVQKVSYEQEQEDQEDDWKVYDKHGEVLEEFSTQLTDDVIQEAEGDASQIMADVTPRRQKFLKQESCQEVTNEPEVDYYSDLQEKLNILANEGNLRTLQEEEPSTTTTLSDQLDVIHESEGNEEEDEEEDEAARRAATDLVDDVMRQVLQENDDEQKTVTSDVYQTATEQSKDDQYDTCVTSQEDNYDSAQGWTSQDSEYTSAASGAPSRLSDNADRQETSTPQAVLSPVDSDRHFTVSQDFEMPVIRAFDIDIDTARSTPDVALQVTIEEEDESDDKLPISPSGVLLPPTADPGRPVSPVPPRKNEEQFVFVQQETPPVAESLEKGMTTSIHGISMEASSEDTSDSRYSRQLSDISSESHADTVIQNVDFEQGQTLSGSSDSIDAAGSGSASSVIIRGPGEVSTPEDLSARSEKPVYEEAEDQTAEQLGYEVYQDDQPHSEELETVEEEPEDIDDSLNGTGSGNSPHGSLGKYKHTSSDNLSLTSLQEFERLERELGTRGDGSLTRSEIELLMAGKMSKSGEGSISSLAEFERLEKEVTENISPTEEMMLSLIKEESETEDMSTRDDDEEVDVDVDTEELKSIPVDERVTTPIAPPSPTDSLEQQQQHLTAEQAMYLETSTDSLEPLVEQRRLDDDEKRPDSTAAEYEIVSKVMETSVADSLDGGIPIDKDSVLEGASQGPESQSTHGLLSGDTIGTLAEEDDKDSLDDDMDRMLRSYPTTLTTFQTTSVLPDGSVQTISRRVETRVTDPLVSHVTFTGTESQERLDQLPDDEQFETVDAEGNKKTFFLIIFCRNCFSSSKQKPKNIPDVKKSQLVAPRQISPQDFLPIRNFLIPHKELYFNYL</sequence>
<feature type="compositionally biased region" description="Basic and acidic residues" evidence="1">
    <location>
        <begin position="2035"/>
        <end position="2045"/>
    </location>
</feature>
<comment type="caution">
    <text evidence="2">The sequence shown here is derived from an EMBL/GenBank/DDBJ whole genome shotgun (WGS) entry which is preliminary data.</text>
</comment>
<feature type="region of interest" description="Disordered" evidence="1">
    <location>
        <begin position="3891"/>
        <end position="4011"/>
    </location>
</feature>
<feature type="compositionally biased region" description="Low complexity" evidence="1">
    <location>
        <begin position="748"/>
        <end position="762"/>
    </location>
</feature>
<feature type="compositionally biased region" description="Low complexity" evidence="1">
    <location>
        <begin position="500"/>
        <end position="515"/>
    </location>
</feature>
<reference evidence="2" key="1">
    <citation type="submission" date="2022-11" db="EMBL/GenBank/DDBJ databases">
        <authorList>
            <person name="Kikuchi T."/>
        </authorList>
    </citation>
    <scope>NUCLEOTIDE SEQUENCE</scope>
    <source>
        <strain evidence="2">PS1010</strain>
    </source>
</reference>
<feature type="compositionally biased region" description="Low complexity" evidence="1">
    <location>
        <begin position="965"/>
        <end position="975"/>
    </location>
</feature>
<feature type="region of interest" description="Disordered" evidence="1">
    <location>
        <begin position="294"/>
        <end position="322"/>
    </location>
</feature>
<feature type="compositionally biased region" description="Basic and acidic residues" evidence="1">
    <location>
        <begin position="2783"/>
        <end position="2803"/>
    </location>
</feature>
<feature type="compositionally biased region" description="Basic and acidic residues" evidence="1">
    <location>
        <begin position="2969"/>
        <end position="2984"/>
    </location>
</feature>
<feature type="compositionally biased region" description="Basic and acidic residues" evidence="1">
    <location>
        <begin position="2699"/>
        <end position="2712"/>
    </location>
</feature>
<feature type="compositionally biased region" description="Polar residues" evidence="1">
    <location>
        <begin position="2025"/>
        <end position="2034"/>
    </location>
</feature>
<feature type="compositionally biased region" description="Acidic residues" evidence="1">
    <location>
        <begin position="2432"/>
        <end position="2442"/>
    </location>
</feature>
<feature type="compositionally biased region" description="Polar residues" evidence="1">
    <location>
        <begin position="4228"/>
        <end position="4254"/>
    </location>
</feature>
<feature type="compositionally biased region" description="Basic and acidic residues" evidence="1">
    <location>
        <begin position="399"/>
        <end position="412"/>
    </location>
</feature>
<keyword evidence="3" id="KW-1185">Reference proteome</keyword>
<feature type="region of interest" description="Disordered" evidence="1">
    <location>
        <begin position="1348"/>
        <end position="1983"/>
    </location>
</feature>
<feature type="compositionally biased region" description="Basic and acidic residues" evidence="1">
    <location>
        <begin position="2625"/>
        <end position="2636"/>
    </location>
</feature>
<feature type="compositionally biased region" description="Basic and acidic residues" evidence="1">
    <location>
        <begin position="770"/>
        <end position="782"/>
    </location>
</feature>
<feature type="compositionally biased region" description="Basic and acidic residues" evidence="1">
    <location>
        <begin position="1859"/>
        <end position="1874"/>
    </location>
</feature>
<feature type="compositionally biased region" description="Polar residues" evidence="1">
    <location>
        <begin position="2531"/>
        <end position="2540"/>
    </location>
</feature>
<feature type="compositionally biased region" description="Low complexity" evidence="1">
    <location>
        <begin position="3505"/>
        <end position="3514"/>
    </location>
</feature>
<dbReference type="Proteomes" id="UP001152747">
    <property type="component" value="Unassembled WGS sequence"/>
</dbReference>
<feature type="compositionally biased region" description="Low complexity" evidence="1">
    <location>
        <begin position="2446"/>
        <end position="2455"/>
    </location>
</feature>
<evidence type="ECO:0000313" key="2">
    <source>
        <dbReference type="EMBL" id="CAI5449460.1"/>
    </source>
</evidence>
<feature type="region of interest" description="Disordered" evidence="1">
    <location>
        <begin position="4143"/>
        <end position="4283"/>
    </location>
</feature>
<feature type="region of interest" description="Disordered" evidence="1">
    <location>
        <begin position="451"/>
        <end position="470"/>
    </location>
</feature>
<feature type="compositionally biased region" description="Polar residues" evidence="1">
    <location>
        <begin position="986"/>
        <end position="1002"/>
    </location>
</feature>
<feature type="compositionally biased region" description="Polar residues" evidence="1">
    <location>
        <begin position="3207"/>
        <end position="3217"/>
    </location>
</feature>
<feature type="compositionally biased region" description="Basic and acidic residues" evidence="1">
    <location>
        <begin position="2851"/>
        <end position="2866"/>
    </location>
</feature>
<feature type="compositionally biased region" description="Basic and acidic residues" evidence="1">
    <location>
        <begin position="2588"/>
        <end position="2597"/>
    </location>
</feature>
<feature type="compositionally biased region" description="Polar residues" evidence="1">
    <location>
        <begin position="4400"/>
        <end position="4409"/>
    </location>
</feature>
<feature type="compositionally biased region" description="Basic and acidic residues" evidence="1">
    <location>
        <begin position="3805"/>
        <end position="3836"/>
    </location>
</feature>
<feature type="compositionally biased region" description="Polar residues" evidence="1">
    <location>
        <begin position="4508"/>
        <end position="4518"/>
    </location>
</feature>
<feature type="compositionally biased region" description="Polar residues" evidence="1">
    <location>
        <begin position="866"/>
        <end position="879"/>
    </location>
</feature>
<feature type="compositionally biased region" description="Polar residues" evidence="1">
    <location>
        <begin position="3524"/>
        <end position="3541"/>
    </location>
</feature>
<feature type="region of interest" description="Disordered" evidence="1">
    <location>
        <begin position="636"/>
        <end position="1313"/>
    </location>
</feature>
<feature type="compositionally biased region" description="Low complexity" evidence="1">
    <location>
        <begin position="1815"/>
        <end position="1824"/>
    </location>
</feature>
<feature type="compositionally biased region" description="Basic and acidic residues" evidence="1">
    <location>
        <begin position="1519"/>
        <end position="1531"/>
    </location>
</feature>
<feature type="compositionally biased region" description="Basic and acidic residues" evidence="1">
    <location>
        <begin position="1966"/>
        <end position="1983"/>
    </location>
</feature>
<feature type="region of interest" description="Disordered" evidence="1">
    <location>
        <begin position="4376"/>
        <end position="4531"/>
    </location>
</feature>
<feature type="compositionally biased region" description="Acidic residues" evidence="1">
    <location>
        <begin position="2185"/>
        <end position="2195"/>
    </location>
</feature>
<accession>A0A9P1IQF4</accession>
<feature type="compositionally biased region" description="Polar residues" evidence="1">
    <location>
        <begin position="3401"/>
        <end position="3416"/>
    </location>
</feature>
<feature type="compositionally biased region" description="Basic and acidic residues" evidence="1">
    <location>
        <begin position="3787"/>
        <end position="3798"/>
    </location>
</feature>
<feature type="compositionally biased region" description="Polar residues" evidence="1">
    <location>
        <begin position="1399"/>
        <end position="1419"/>
    </location>
</feature>
<feature type="compositionally biased region" description="Basic and acidic residues" evidence="1">
    <location>
        <begin position="3976"/>
        <end position="3993"/>
    </location>
</feature>
<feature type="compositionally biased region" description="Polar residues" evidence="1">
    <location>
        <begin position="1667"/>
        <end position="1689"/>
    </location>
</feature>
<dbReference type="PANTHER" id="PTHR16451">
    <property type="entry name" value="MITOCHONDRIAL DYNAMICS PROTEINS 49/51 FAMILY MEMBER"/>
    <property type="match status" value="1"/>
</dbReference>
<feature type="compositionally biased region" description="Basic and acidic residues" evidence="1">
    <location>
        <begin position="4679"/>
        <end position="4692"/>
    </location>
</feature>
<feature type="compositionally biased region" description="Basic and acidic residues" evidence="1">
    <location>
        <begin position="3934"/>
        <end position="3954"/>
    </location>
</feature>
<feature type="region of interest" description="Disordered" evidence="1">
    <location>
        <begin position="255"/>
        <end position="282"/>
    </location>
</feature>
<feature type="compositionally biased region" description="Basic and acidic residues" evidence="1">
    <location>
        <begin position="1377"/>
        <end position="1390"/>
    </location>
</feature>
<feature type="compositionally biased region" description="Polar residues" evidence="1">
    <location>
        <begin position="2836"/>
        <end position="2845"/>
    </location>
</feature>
<feature type="compositionally biased region" description="Basic and acidic residues" evidence="1">
    <location>
        <begin position="367"/>
        <end position="386"/>
    </location>
</feature>
<feature type="compositionally biased region" description="Polar residues" evidence="1">
    <location>
        <begin position="3125"/>
        <end position="3135"/>
    </location>
</feature>
<feature type="compositionally biased region" description="Polar residues" evidence="1">
    <location>
        <begin position="2721"/>
        <end position="2741"/>
    </location>
</feature>
<feature type="compositionally biased region" description="Polar residues" evidence="1">
    <location>
        <begin position="1836"/>
        <end position="1853"/>
    </location>
</feature>
<evidence type="ECO:0000313" key="3">
    <source>
        <dbReference type="Proteomes" id="UP001152747"/>
    </source>
</evidence>
<feature type="region of interest" description="Disordered" evidence="1">
    <location>
        <begin position="4605"/>
        <end position="4695"/>
    </location>
</feature>
<feature type="compositionally biased region" description="Polar residues" evidence="1">
    <location>
        <begin position="4650"/>
        <end position="4661"/>
    </location>
</feature>
<feature type="region of interest" description="Disordered" evidence="1">
    <location>
        <begin position="3291"/>
        <end position="3853"/>
    </location>
</feature>
<protein>
    <submittedName>
        <fullName evidence="2">Uncharacterized protein</fullName>
    </submittedName>
</protein>
<feature type="region of interest" description="Disordered" evidence="1">
    <location>
        <begin position="4724"/>
        <end position="4745"/>
    </location>
</feature>
<feature type="compositionally biased region" description="Basic and acidic residues" evidence="1">
    <location>
        <begin position="2566"/>
        <end position="2580"/>
    </location>
</feature>
<feature type="compositionally biased region" description="Basic and acidic residues" evidence="1">
    <location>
        <begin position="3194"/>
        <end position="3206"/>
    </location>
</feature>
<dbReference type="EMBL" id="CANHGI010000004">
    <property type="protein sequence ID" value="CAI5449460.1"/>
    <property type="molecule type" value="Genomic_DNA"/>
</dbReference>
<dbReference type="GO" id="GO:0007005">
    <property type="term" value="P:mitochondrion organization"/>
    <property type="evidence" value="ECO:0007669"/>
    <property type="project" value="InterPro"/>
</dbReference>
<feature type="compositionally biased region" description="Basic and acidic residues" evidence="1">
    <location>
        <begin position="3136"/>
        <end position="3157"/>
    </location>
</feature>
<feature type="compositionally biased region" description="Basic and acidic residues" evidence="1">
    <location>
        <begin position="1445"/>
        <end position="1455"/>
    </location>
</feature>
<feature type="compositionally biased region" description="Low complexity" evidence="1">
    <location>
        <begin position="2219"/>
        <end position="2233"/>
    </location>
</feature>
<feature type="compositionally biased region" description="Basic and acidic residues" evidence="1">
    <location>
        <begin position="1301"/>
        <end position="1313"/>
    </location>
</feature>
<feature type="compositionally biased region" description="Basic and acidic residues" evidence="1">
    <location>
        <begin position="3309"/>
        <end position="3321"/>
    </location>
</feature>
<feature type="compositionally biased region" description="Low complexity" evidence="1">
    <location>
        <begin position="1194"/>
        <end position="1203"/>
    </location>
</feature>
<feature type="compositionally biased region" description="Basic and acidic residues" evidence="1">
    <location>
        <begin position="4629"/>
        <end position="4640"/>
    </location>
</feature>
<feature type="compositionally biased region" description="Basic and acidic residues" evidence="1">
    <location>
        <begin position="2401"/>
        <end position="2410"/>
    </location>
</feature>
<feature type="compositionally biased region" description="Low complexity" evidence="1">
    <location>
        <begin position="1548"/>
        <end position="1563"/>
    </location>
</feature>
<feature type="compositionally biased region" description="Polar residues" evidence="1">
    <location>
        <begin position="563"/>
        <end position="588"/>
    </location>
</feature>
<feature type="compositionally biased region" description="Low complexity" evidence="1">
    <location>
        <begin position="2917"/>
        <end position="2926"/>
    </location>
</feature>
<feature type="compositionally biased region" description="Low complexity" evidence="1">
    <location>
        <begin position="720"/>
        <end position="729"/>
    </location>
</feature>
<feature type="compositionally biased region" description="Acidic residues" evidence="1">
    <location>
        <begin position="4608"/>
        <end position="4628"/>
    </location>
</feature>
<feature type="compositionally biased region" description="Basic and acidic residues" evidence="1">
    <location>
        <begin position="949"/>
        <end position="964"/>
    </location>
</feature>
<feature type="compositionally biased region" description="Low complexity" evidence="1">
    <location>
        <begin position="4428"/>
        <end position="4447"/>
    </location>
</feature>
<feature type="compositionally biased region" description="Basic and acidic residues" evidence="1">
    <location>
        <begin position="1631"/>
        <end position="1645"/>
    </location>
</feature>
<feature type="compositionally biased region" description="Basic and acidic residues" evidence="1">
    <location>
        <begin position="1491"/>
        <end position="1509"/>
    </location>
</feature>
<feature type="compositionally biased region" description="Basic and acidic residues" evidence="1">
    <location>
        <begin position="1690"/>
        <end position="1704"/>
    </location>
</feature>
<feature type="compositionally biased region" description="Basic and acidic residues" evidence="1">
    <location>
        <begin position="3741"/>
        <end position="3780"/>
    </location>
</feature>
<feature type="compositionally biased region" description="Low complexity" evidence="1">
    <location>
        <begin position="855"/>
        <end position="865"/>
    </location>
</feature>
<feature type="compositionally biased region" description="Acidic residues" evidence="1">
    <location>
        <begin position="4171"/>
        <end position="4181"/>
    </location>
</feature>
<feature type="compositionally biased region" description="Low complexity" evidence="1">
    <location>
        <begin position="3159"/>
        <end position="3186"/>
    </location>
</feature>
<feature type="compositionally biased region" description="Basic and acidic residues" evidence="1">
    <location>
        <begin position="3219"/>
        <end position="3236"/>
    </location>
</feature>
<feature type="compositionally biased region" description="Basic and acidic residues" evidence="1">
    <location>
        <begin position="1127"/>
        <end position="1141"/>
    </location>
</feature>
<name>A0A9P1IQF4_9PELO</name>
<feature type="compositionally biased region" description="Polar residues" evidence="1">
    <location>
        <begin position="4208"/>
        <end position="4219"/>
    </location>
</feature>
<feature type="compositionally biased region" description="Basic and acidic residues" evidence="1">
    <location>
        <begin position="3067"/>
        <end position="3091"/>
    </location>
</feature>
<feature type="compositionally biased region" description="Basic and acidic residues" evidence="1">
    <location>
        <begin position="1749"/>
        <end position="1763"/>
    </location>
</feature>
<dbReference type="PANTHER" id="PTHR16451:SF7">
    <property type="entry name" value="MAB-21-LIKE HHH_H2TH-LIKE DOMAIN-CONTAINING PROTEIN"/>
    <property type="match status" value="1"/>
</dbReference>
<feature type="compositionally biased region" description="Polar residues" evidence="1">
    <location>
        <begin position="2263"/>
        <end position="2290"/>
    </location>
</feature>
<feature type="compositionally biased region" description="Polar residues" evidence="1">
    <location>
        <begin position="1211"/>
        <end position="1221"/>
    </location>
</feature>
<feature type="compositionally biased region" description="Low complexity" evidence="1">
    <location>
        <begin position="887"/>
        <end position="896"/>
    </location>
</feature>
<feature type="compositionally biased region" description="Polar residues" evidence="1">
    <location>
        <begin position="1927"/>
        <end position="1936"/>
    </location>
</feature>
<feature type="compositionally biased region" description="Polar residues" evidence="1">
    <location>
        <begin position="2505"/>
        <end position="2518"/>
    </location>
</feature>
<feature type="compositionally biased region" description="Basic and acidic residues" evidence="1">
    <location>
        <begin position="1571"/>
        <end position="1585"/>
    </location>
</feature>
<gene>
    <name evidence="2" type="ORF">CAMP_LOCUS12097</name>
</gene>
<proteinExistence type="predicted"/>
<feature type="compositionally biased region" description="Polar residues" evidence="1">
    <location>
        <begin position="1044"/>
        <end position="1053"/>
    </location>
</feature>
<feature type="compositionally biased region" description="Polar residues" evidence="1">
    <location>
        <begin position="2467"/>
        <end position="2478"/>
    </location>
</feature>
<evidence type="ECO:0000256" key="1">
    <source>
        <dbReference type="SAM" id="MobiDB-lite"/>
    </source>
</evidence>
<feature type="compositionally biased region" description="Polar residues" evidence="1">
    <location>
        <begin position="1608"/>
        <end position="1630"/>
    </location>
</feature>
<feature type="region of interest" description="Disordered" evidence="1">
    <location>
        <begin position="2179"/>
        <end position="2636"/>
    </location>
</feature>
<feature type="compositionally biased region" description="Polar residues" evidence="1">
    <location>
        <begin position="702"/>
        <end position="711"/>
    </location>
</feature>
<feature type="compositionally biased region" description="Low complexity" evidence="1">
    <location>
        <begin position="3606"/>
        <end position="3615"/>
    </location>
</feature>
<feature type="compositionally biased region" description="Basic and acidic residues" evidence="1">
    <location>
        <begin position="4459"/>
        <end position="4468"/>
    </location>
</feature>
<dbReference type="GO" id="GO:0005741">
    <property type="term" value="C:mitochondrial outer membrane"/>
    <property type="evidence" value="ECO:0007669"/>
    <property type="project" value="InterPro"/>
</dbReference>
<feature type="compositionally biased region" description="Basic and acidic residues" evidence="1">
    <location>
        <begin position="2521"/>
        <end position="2530"/>
    </location>
</feature>
<feature type="compositionally biased region" description="Basic and acidic residues" evidence="1">
    <location>
        <begin position="3548"/>
        <end position="3557"/>
    </location>
</feature>
<feature type="compositionally biased region" description="Polar residues" evidence="1">
    <location>
        <begin position="3014"/>
        <end position="3023"/>
    </location>
</feature>
<feature type="region of interest" description="Disordered" evidence="1">
    <location>
        <begin position="531"/>
        <end position="601"/>
    </location>
</feature>
<feature type="compositionally biased region" description="Low complexity" evidence="1">
    <location>
        <begin position="926"/>
        <end position="941"/>
    </location>
</feature>
<feature type="compositionally biased region" description="Polar residues" evidence="1">
    <location>
        <begin position="3729"/>
        <end position="3740"/>
    </location>
</feature>
<feature type="compositionally biased region" description="Polar residues" evidence="1">
    <location>
        <begin position="1232"/>
        <end position="1248"/>
    </location>
</feature>
<feature type="region of interest" description="Disordered" evidence="1">
    <location>
        <begin position="2010"/>
        <end position="2143"/>
    </location>
</feature>
<organism evidence="2 3">
    <name type="scientific">Caenorhabditis angaria</name>
    <dbReference type="NCBI Taxonomy" id="860376"/>
    <lineage>
        <taxon>Eukaryota</taxon>
        <taxon>Metazoa</taxon>
        <taxon>Ecdysozoa</taxon>
        <taxon>Nematoda</taxon>
        <taxon>Chromadorea</taxon>
        <taxon>Rhabditida</taxon>
        <taxon>Rhabditina</taxon>
        <taxon>Rhabditomorpha</taxon>
        <taxon>Rhabditoidea</taxon>
        <taxon>Rhabditidae</taxon>
        <taxon>Peloderinae</taxon>
        <taxon>Caenorhabditis</taxon>
    </lineage>
</organism>
<dbReference type="GO" id="GO:0090141">
    <property type="term" value="P:positive regulation of mitochondrial fission"/>
    <property type="evidence" value="ECO:0007669"/>
    <property type="project" value="TreeGrafter"/>
</dbReference>
<feature type="compositionally biased region" description="Basic and acidic residues" evidence="1">
    <location>
        <begin position="2204"/>
        <end position="2217"/>
    </location>
</feature>
<feature type="compositionally biased region" description="Low complexity" evidence="1">
    <location>
        <begin position="2985"/>
        <end position="2995"/>
    </location>
</feature>
<feature type="compositionally biased region" description="Polar residues" evidence="1">
    <location>
        <begin position="1726"/>
        <end position="1748"/>
    </location>
</feature>
<feature type="region of interest" description="Disordered" evidence="1">
    <location>
        <begin position="4320"/>
        <end position="4356"/>
    </location>
</feature>
<feature type="region of interest" description="Disordered" evidence="1">
    <location>
        <begin position="475"/>
        <end position="515"/>
    </location>
</feature>
<feature type="compositionally biased region" description="Polar residues" evidence="1">
    <location>
        <begin position="3475"/>
        <end position="3492"/>
    </location>
</feature>
<feature type="compositionally biased region" description="Acidic residues" evidence="1">
    <location>
        <begin position="4494"/>
        <end position="4506"/>
    </location>
</feature>
<feature type="compositionally biased region" description="Low complexity" evidence="1">
    <location>
        <begin position="543"/>
        <end position="553"/>
    </location>
</feature>
<feature type="compositionally biased region" description="Polar residues" evidence="1">
    <location>
        <begin position="3426"/>
        <end position="3435"/>
    </location>
</feature>
<dbReference type="InterPro" id="IPR045909">
    <property type="entry name" value="MID49/MID51"/>
</dbReference>
<feature type="compositionally biased region" description="Acidic residues" evidence="1">
    <location>
        <begin position="2331"/>
        <end position="2341"/>
    </location>
</feature>
<feature type="region of interest" description="Disordered" evidence="1">
    <location>
        <begin position="334"/>
        <end position="426"/>
    </location>
</feature>
<feature type="compositionally biased region" description="Polar residues" evidence="1">
    <location>
        <begin position="1785"/>
        <end position="1802"/>
    </location>
</feature>
<feature type="compositionally biased region" description="Basic and acidic residues" evidence="1">
    <location>
        <begin position="256"/>
        <end position="271"/>
    </location>
</feature>